<dbReference type="RefSeq" id="WP_357789979.1">
    <property type="nucleotide sequence ID" value="NZ_JBFAKC010000025.1"/>
</dbReference>
<sequence>MTASWACAPTRWPWHLETDQLTIEPLHQQMIPDVIALMELGEPFITARTYSDYWLYATLFSSTCPVAIIDGQVVGTVIAFRSQDDPSEVYVQDVMTHPDHRRRGITRRLMARVLERAREMGCGRIFLTSEPHNQAAHRAWVALGFGSVSGDRTVDGVPVITDFKGPGKTRAVYELTIARSPGTVE</sequence>
<evidence type="ECO:0000313" key="5">
    <source>
        <dbReference type="Proteomes" id="UP001551695"/>
    </source>
</evidence>
<dbReference type="InterPro" id="IPR050832">
    <property type="entry name" value="Bact_Acetyltransf"/>
</dbReference>
<keyword evidence="2" id="KW-0012">Acyltransferase</keyword>
<evidence type="ECO:0000313" key="4">
    <source>
        <dbReference type="EMBL" id="MEV0712739.1"/>
    </source>
</evidence>
<keyword evidence="5" id="KW-1185">Reference proteome</keyword>
<dbReference type="SUPFAM" id="SSF55729">
    <property type="entry name" value="Acyl-CoA N-acyltransferases (Nat)"/>
    <property type="match status" value="1"/>
</dbReference>
<gene>
    <name evidence="4" type="ORF">AB0I48_34820</name>
</gene>
<evidence type="ECO:0000256" key="1">
    <source>
        <dbReference type="ARBA" id="ARBA00022679"/>
    </source>
</evidence>
<evidence type="ECO:0000256" key="2">
    <source>
        <dbReference type="ARBA" id="ARBA00023315"/>
    </source>
</evidence>
<keyword evidence="1" id="KW-0808">Transferase</keyword>
<dbReference type="InterPro" id="IPR016181">
    <property type="entry name" value="Acyl_CoA_acyltransferase"/>
</dbReference>
<reference evidence="4 5" key="1">
    <citation type="submission" date="2024-06" db="EMBL/GenBank/DDBJ databases">
        <title>The Natural Products Discovery Center: Release of the First 8490 Sequenced Strains for Exploring Actinobacteria Biosynthetic Diversity.</title>
        <authorList>
            <person name="Kalkreuter E."/>
            <person name="Kautsar S.A."/>
            <person name="Yang D."/>
            <person name="Bader C.D."/>
            <person name="Teijaro C.N."/>
            <person name="Fluegel L."/>
            <person name="Davis C.M."/>
            <person name="Simpson J.R."/>
            <person name="Lauterbach L."/>
            <person name="Steele A.D."/>
            <person name="Gui C."/>
            <person name="Meng S."/>
            <person name="Li G."/>
            <person name="Viehrig K."/>
            <person name="Ye F."/>
            <person name="Su P."/>
            <person name="Kiefer A.F."/>
            <person name="Nichols A."/>
            <person name="Cepeda A.J."/>
            <person name="Yan W."/>
            <person name="Fan B."/>
            <person name="Jiang Y."/>
            <person name="Adhikari A."/>
            <person name="Zheng C.-J."/>
            <person name="Schuster L."/>
            <person name="Cowan T.M."/>
            <person name="Smanski M.J."/>
            <person name="Chevrette M.G."/>
            <person name="De Carvalho L.P.S."/>
            <person name="Shen B."/>
        </authorList>
    </citation>
    <scope>NUCLEOTIDE SEQUENCE [LARGE SCALE GENOMIC DNA]</scope>
    <source>
        <strain evidence="4 5">NPDC050403</strain>
    </source>
</reference>
<name>A0ABV3G4X4_9NOCA</name>
<evidence type="ECO:0000259" key="3">
    <source>
        <dbReference type="PROSITE" id="PS51186"/>
    </source>
</evidence>
<dbReference type="Gene3D" id="3.40.630.30">
    <property type="match status" value="1"/>
</dbReference>
<dbReference type="EMBL" id="JBFAKC010000025">
    <property type="protein sequence ID" value="MEV0712739.1"/>
    <property type="molecule type" value="Genomic_DNA"/>
</dbReference>
<comment type="caution">
    <text evidence="4">The sequence shown here is derived from an EMBL/GenBank/DDBJ whole genome shotgun (WGS) entry which is preliminary data.</text>
</comment>
<proteinExistence type="predicted"/>
<organism evidence="4 5">
    <name type="scientific">Nocardia aurea</name>
    <dbReference type="NCBI Taxonomy" id="2144174"/>
    <lineage>
        <taxon>Bacteria</taxon>
        <taxon>Bacillati</taxon>
        <taxon>Actinomycetota</taxon>
        <taxon>Actinomycetes</taxon>
        <taxon>Mycobacteriales</taxon>
        <taxon>Nocardiaceae</taxon>
        <taxon>Nocardia</taxon>
    </lineage>
</organism>
<accession>A0ABV3G4X4</accession>
<protein>
    <submittedName>
        <fullName evidence="4">GNAT family N-acetyltransferase</fullName>
    </submittedName>
</protein>
<dbReference type="PANTHER" id="PTHR43877">
    <property type="entry name" value="AMINOALKYLPHOSPHONATE N-ACETYLTRANSFERASE-RELATED-RELATED"/>
    <property type="match status" value="1"/>
</dbReference>
<dbReference type="Proteomes" id="UP001551695">
    <property type="component" value="Unassembled WGS sequence"/>
</dbReference>
<dbReference type="Pfam" id="PF00583">
    <property type="entry name" value="Acetyltransf_1"/>
    <property type="match status" value="1"/>
</dbReference>
<dbReference type="PROSITE" id="PS51186">
    <property type="entry name" value="GNAT"/>
    <property type="match status" value="1"/>
</dbReference>
<dbReference type="InterPro" id="IPR000182">
    <property type="entry name" value="GNAT_dom"/>
</dbReference>
<dbReference type="CDD" id="cd04301">
    <property type="entry name" value="NAT_SF"/>
    <property type="match status" value="1"/>
</dbReference>
<feature type="domain" description="N-acetyltransferase" evidence="3">
    <location>
        <begin position="21"/>
        <end position="166"/>
    </location>
</feature>